<dbReference type="RefSeq" id="WP_169350582.1">
    <property type="nucleotide sequence ID" value="NZ_JABBJJ010000318.1"/>
</dbReference>
<dbReference type="PANTHER" id="PTHR45339">
    <property type="entry name" value="HYBRID SIGNAL TRANSDUCTION HISTIDINE KINASE J"/>
    <property type="match status" value="1"/>
</dbReference>
<evidence type="ECO:0000259" key="16">
    <source>
        <dbReference type="PROSITE" id="PS50110"/>
    </source>
</evidence>
<dbReference type="Pfam" id="PF13426">
    <property type="entry name" value="PAS_9"/>
    <property type="match status" value="1"/>
</dbReference>
<evidence type="ECO:0000256" key="7">
    <source>
        <dbReference type="ARBA" id="ARBA00022692"/>
    </source>
</evidence>
<dbReference type="SMART" id="SM00387">
    <property type="entry name" value="HATPase_c"/>
    <property type="match status" value="1"/>
</dbReference>
<dbReference type="EMBL" id="JABBJJ010000318">
    <property type="protein sequence ID" value="NMO21394.1"/>
    <property type="molecule type" value="Genomic_DNA"/>
</dbReference>
<keyword evidence="10" id="KW-0067">ATP-binding</keyword>
<dbReference type="SUPFAM" id="SSF52172">
    <property type="entry name" value="CheY-like"/>
    <property type="match status" value="1"/>
</dbReference>
<proteinExistence type="predicted"/>
<dbReference type="Gene3D" id="1.10.287.130">
    <property type="match status" value="1"/>
</dbReference>
<evidence type="ECO:0000259" key="17">
    <source>
        <dbReference type="PROSITE" id="PS50112"/>
    </source>
</evidence>
<dbReference type="Pfam" id="PF02518">
    <property type="entry name" value="HATPase_c"/>
    <property type="match status" value="1"/>
</dbReference>
<keyword evidence="12" id="KW-0902">Two-component regulatory system</keyword>
<dbReference type="Pfam" id="PF00072">
    <property type="entry name" value="Response_reg"/>
    <property type="match status" value="1"/>
</dbReference>
<evidence type="ECO:0000256" key="9">
    <source>
        <dbReference type="ARBA" id="ARBA00022777"/>
    </source>
</evidence>
<dbReference type="AlphaFoldDB" id="A0A848LVT5"/>
<protein>
    <recommendedName>
        <fullName evidence="3">histidine kinase</fullName>
        <ecNumber evidence="3">2.7.13.3</ecNumber>
    </recommendedName>
</protein>
<dbReference type="InterPro" id="IPR011006">
    <property type="entry name" value="CheY-like_superfamily"/>
</dbReference>
<dbReference type="CDD" id="cd00130">
    <property type="entry name" value="PAS"/>
    <property type="match status" value="1"/>
</dbReference>
<gene>
    <name evidence="18" type="ORF">HG543_42065</name>
</gene>
<sequence length="659" mass="72842">MTGKTCTASLPTPEWLEESAEDLYENAPCGYISTLPDGVIVRANRTFLSWVGYTREELLAGMRFQDLLSVGGKIFHETHFAPLLQMQGFVNEVQLELVARGGAPLPVLVNTVQRKDAAGRGVVNRTTLFNISDRKKYERELVLARKKAEQAARAKADFLSMVSHEIRTPMNAIIGIASLLQRTELSPQQQKYVRILTSSSENLLGLINHILDFSKLDAGKATLEERDFNLRQLVYGIIFALNVKAEEKRLPVIAEIDERAPEWLLGDPVKLGQVITNLVGNAIKFTEMGAVTVNIHVREFSQDAVSLDFAVTDTGIGIPEDRLAHIFEEFTQANYDIGMKYGGTGLGLAISRKLVELHGGRLGVKSTLGKGSTFSFTLRMKVGHEQAEAAQSAESQASIQAIRGLRVLVAEDNAINVFMLSQLLKQWGASFDVVGDGRQAVERLRSADYDLVLMDVRMPELDGYEATRAIRALPGEYFQHIPIIAVTASSRLGLEDRTQASGFTDFIGKPYKPAELAAMIARHSTWKLEWTPMAAAGDKPPAVVGPPFDLRRLHRMLEDDARAVRELSIITIGSCEQYKQDFQKALETGNREAFEYQFHKIRPTLELLEAQALRAALREAHVLLSESPGSPAAAASCVRALHQELDALIDALRALARRT</sequence>
<evidence type="ECO:0000256" key="11">
    <source>
        <dbReference type="ARBA" id="ARBA00022989"/>
    </source>
</evidence>
<dbReference type="EC" id="2.7.13.3" evidence="3"/>
<dbReference type="InterPro" id="IPR035965">
    <property type="entry name" value="PAS-like_dom_sf"/>
</dbReference>
<dbReference type="PROSITE" id="PS50110">
    <property type="entry name" value="RESPONSE_REGULATORY"/>
    <property type="match status" value="1"/>
</dbReference>
<dbReference type="SUPFAM" id="SSF55874">
    <property type="entry name" value="ATPase domain of HSP90 chaperone/DNA topoisomerase II/histidine kinase"/>
    <property type="match status" value="1"/>
</dbReference>
<evidence type="ECO:0000256" key="5">
    <source>
        <dbReference type="ARBA" id="ARBA00022553"/>
    </source>
</evidence>
<dbReference type="NCBIfam" id="TIGR00229">
    <property type="entry name" value="sensory_box"/>
    <property type="match status" value="1"/>
</dbReference>
<evidence type="ECO:0000256" key="13">
    <source>
        <dbReference type="ARBA" id="ARBA00023136"/>
    </source>
</evidence>
<dbReference type="FunFam" id="1.10.287.130:FF:000004">
    <property type="entry name" value="Ethylene receptor 1"/>
    <property type="match status" value="1"/>
</dbReference>
<dbReference type="SUPFAM" id="SSF47226">
    <property type="entry name" value="Histidine-containing phosphotransfer domain, HPT domain"/>
    <property type="match status" value="1"/>
</dbReference>
<feature type="domain" description="Histidine kinase" evidence="15">
    <location>
        <begin position="161"/>
        <end position="382"/>
    </location>
</feature>
<feature type="domain" description="PAS" evidence="17">
    <location>
        <begin position="16"/>
        <end position="68"/>
    </location>
</feature>
<keyword evidence="6" id="KW-0808">Transferase</keyword>
<dbReference type="GO" id="GO:0005524">
    <property type="term" value="F:ATP binding"/>
    <property type="evidence" value="ECO:0007669"/>
    <property type="project" value="UniProtKB-KW"/>
</dbReference>
<accession>A0A848LVT5</accession>
<dbReference type="Proteomes" id="UP000518300">
    <property type="component" value="Unassembled WGS sequence"/>
</dbReference>
<evidence type="ECO:0000256" key="14">
    <source>
        <dbReference type="PROSITE-ProRule" id="PRU00169"/>
    </source>
</evidence>
<feature type="domain" description="Response regulatory" evidence="16">
    <location>
        <begin position="406"/>
        <end position="524"/>
    </location>
</feature>
<feature type="modified residue" description="4-aspartylphosphate" evidence="14">
    <location>
        <position position="455"/>
    </location>
</feature>
<evidence type="ECO:0000256" key="3">
    <source>
        <dbReference type="ARBA" id="ARBA00012438"/>
    </source>
</evidence>
<evidence type="ECO:0000313" key="19">
    <source>
        <dbReference type="Proteomes" id="UP000518300"/>
    </source>
</evidence>
<evidence type="ECO:0000256" key="4">
    <source>
        <dbReference type="ARBA" id="ARBA00022475"/>
    </source>
</evidence>
<dbReference type="CDD" id="cd16922">
    <property type="entry name" value="HATPase_EvgS-ArcB-TorS-like"/>
    <property type="match status" value="1"/>
</dbReference>
<dbReference type="PRINTS" id="PR00344">
    <property type="entry name" value="BCTRLSENSOR"/>
</dbReference>
<dbReference type="PROSITE" id="PS50112">
    <property type="entry name" value="PAS"/>
    <property type="match status" value="1"/>
</dbReference>
<dbReference type="SMART" id="SM00091">
    <property type="entry name" value="PAS"/>
    <property type="match status" value="1"/>
</dbReference>
<dbReference type="PANTHER" id="PTHR45339:SF1">
    <property type="entry name" value="HYBRID SIGNAL TRANSDUCTION HISTIDINE KINASE J"/>
    <property type="match status" value="1"/>
</dbReference>
<keyword evidence="5 14" id="KW-0597">Phosphoprotein</keyword>
<dbReference type="InterPro" id="IPR036890">
    <property type="entry name" value="HATPase_C_sf"/>
</dbReference>
<evidence type="ECO:0000256" key="2">
    <source>
        <dbReference type="ARBA" id="ARBA00004651"/>
    </source>
</evidence>
<dbReference type="Gene3D" id="3.30.450.20">
    <property type="entry name" value="PAS domain"/>
    <property type="match status" value="1"/>
</dbReference>
<dbReference type="InterPro" id="IPR036097">
    <property type="entry name" value="HisK_dim/P_sf"/>
</dbReference>
<dbReference type="InterPro" id="IPR003594">
    <property type="entry name" value="HATPase_dom"/>
</dbReference>
<dbReference type="GO" id="GO:0005886">
    <property type="term" value="C:plasma membrane"/>
    <property type="evidence" value="ECO:0007669"/>
    <property type="project" value="UniProtKB-SubCell"/>
</dbReference>
<evidence type="ECO:0000256" key="6">
    <source>
        <dbReference type="ARBA" id="ARBA00022679"/>
    </source>
</evidence>
<comment type="catalytic activity">
    <reaction evidence="1">
        <text>ATP + protein L-histidine = ADP + protein N-phospho-L-histidine.</text>
        <dbReference type="EC" id="2.7.13.3"/>
    </reaction>
</comment>
<dbReference type="GO" id="GO:0000155">
    <property type="term" value="F:phosphorelay sensor kinase activity"/>
    <property type="evidence" value="ECO:0007669"/>
    <property type="project" value="InterPro"/>
</dbReference>
<evidence type="ECO:0000256" key="1">
    <source>
        <dbReference type="ARBA" id="ARBA00000085"/>
    </source>
</evidence>
<dbReference type="FunFam" id="3.30.565.10:FF:000010">
    <property type="entry name" value="Sensor histidine kinase RcsC"/>
    <property type="match status" value="1"/>
</dbReference>
<keyword evidence="8" id="KW-0547">Nucleotide-binding</keyword>
<reference evidence="18 19" key="1">
    <citation type="submission" date="2020-04" db="EMBL/GenBank/DDBJ databases">
        <title>Draft genome of Pyxidicoccus fallax type strain.</title>
        <authorList>
            <person name="Whitworth D.E."/>
        </authorList>
    </citation>
    <scope>NUCLEOTIDE SEQUENCE [LARGE SCALE GENOMIC DNA]</scope>
    <source>
        <strain evidence="18 19">DSM 14698</strain>
    </source>
</reference>
<evidence type="ECO:0000259" key="15">
    <source>
        <dbReference type="PROSITE" id="PS50109"/>
    </source>
</evidence>
<evidence type="ECO:0000256" key="8">
    <source>
        <dbReference type="ARBA" id="ARBA00022741"/>
    </source>
</evidence>
<evidence type="ECO:0000313" key="18">
    <source>
        <dbReference type="EMBL" id="NMO21394.1"/>
    </source>
</evidence>
<dbReference type="SMART" id="SM00448">
    <property type="entry name" value="REC"/>
    <property type="match status" value="1"/>
</dbReference>
<organism evidence="18 19">
    <name type="scientific">Pyxidicoccus fallax</name>
    <dbReference type="NCBI Taxonomy" id="394095"/>
    <lineage>
        <taxon>Bacteria</taxon>
        <taxon>Pseudomonadati</taxon>
        <taxon>Myxococcota</taxon>
        <taxon>Myxococcia</taxon>
        <taxon>Myxococcales</taxon>
        <taxon>Cystobacterineae</taxon>
        <taxon>Myxococcaceae</taxon>
        <taxon>Pyxidicoccus</taxon>
    </lineage>
</organism>
<dbReference type="CDD" id="cd17546">
    <property type="entry name" value="REC_hyHK_CKI1_RcsC-like"/>
    <property type="match status" value="1"/>
</dbReference>
<evidence type="ECO:0000256" key="10">
    <source>
        <dbReference type="ARBA" id="ARBA00022840"/>
    </source>
</evidence>
<comment type="subcellular location">
    <subcellularLocation>
        <location evidence="2">Cell membrane</location>
        <topology evidence="2">Multi-pass membrane protein</topology>
    </subcellularLocation>
</comment>
<dbReference type="Pfam" id="PF00512">
    <property type="entry name" value="HisKA"/>
    <property type="match status" value="1"/>
</dbReference>
<comment type="caution">
    <text evidence="18">The sequence shown here is derived from an EMBL/GenBank/DDBJ whole genome shotgun (WGS) entry which is preliminary data.</text>
</comment>
<dbReference type="SUPFAM" id="SSF55785">
    <property type="entry name" value="PYP-like sensor domain (PAS domain)"/>
    <property type="match status" value="1"/>
</dbReference>
<dbReference type="Gene3D" id="3.40.50.2300">
    <property type="match status" value="1"/>
</dbReference>
<dbReference type="InterPro" id="IPR001789">
    <property type="entry name" value="Sig_transdc_resp-reg_receiver"/>
</dbReference>
<dbReference type="InterPro" id="IPR005467">
    <property type="entry name" value="His_kinase_dom"/>
</dbReference>
<dbReference type="SUPFAM" id="SSF47384">
    <property type="entry name" value="Homodimeric domain of signal transducing histidine kinase"/>
    <property type="match status" value="1"/>
</dbReference>
<keyword evidence="13" id="KW-0472">Membrane</keyword>
<evidence type="ECO:0000256" key="12">
    <source>
        <dbReference type="ARBA" id="ARBA00023012"/>
    </source>
</evidence>
<dbReference type="InterPro" id="IPR000014">
    <property type="entry name" value="PAS"/>
</dbReference>
<keyword evidence="11" id="KW-1133">Transmembrane helix</keyword>
<dbReference type="PROSITE" id="PS50109">
    <property type="entry name" value="HIS_KIN"/>
    <property type="match status" value="1"/>
</dbReference>
<keyword evidence="7" id="KW-0812">Transmembrane</keyword>
<keyword evidence="9" id="KW-0418">Kinase</keyword>
<dbReference type="SMART" id="SM00388">
    <property type="entry name" value="HisKA"/>
    <property type="match status" value="1"/>
</dbReference>
<dbReference type="InterPro" id="IPR004358">
    <property type="entry name" value="Sig_transdc_His_kin-like_C"/>
</dbReference>
<dbReference type="InterPro" id="IPR003661">
    <property type="entry name" value="HisK_dim/P_dom"/>
</dbReference>
<keyword evidence="19" id="KW-1185">Reference proteome</keyword>
<dbReference type="InterPro" id="IPR036641">
    <property type="entry name" value="HPT_dom_sf"/>
</dbReference>
<name>A0A848LVT5_9BACT</name>
<keyword evidence="4" id="KW-1003">Cell membrane</keyword>
<dbReference type="CDD" id="cd00082">
    <property type="entry name" value="HisKA"/>
    <property type="match status" value="1"/>
</dbReference>
<dbReference type="Gene3D" id="1.20.120.160">
    <property type="entry name" value="HPT domain"/>
    <property type="match status" value="1"/>
</dbReference>
<dbReference type="Gene3D" id="3.30.565.10">
    <property type="entry name" value="Histidine kinase-like ATPase, C-terminal domain"/>
    <property type="match status" value="1"/>
</dbReference>